<dbReference type="Proteomes" id="UP000250140">
    <property type="component" value="Unassembled WGS sequence"/>
</dbReference>
<keyword evidence="2" id="KW-1185">Reference proteome</keyword>
<sequence length="55" mass="6099">VILETWTGRDLDVFKGKVSAKLEAHDIAAISNTEVNGTIQNLSMNFSTLETRISY</sequence>
<evidence type="ECO:0000313" key="2">
    <source>
        <dbReference type="Proteomes" id="UP000250140"/>
    </source>
</evidence>
<accession>A0A8E2EXK0</accession>
<organism evidence="1 2">
    <name type="scientific">Glonium stellatum</name>
    <dbReference type="NCBI Taxonomy" id="574774"/>
    <lineage>
        <taxon>Eukaryota</taxon>
        <taxon>Fungi</taxon>
        <taxon>Dikarya</taxon>
        <taxon>Ascomycota</taxon>
        <taxon>Pezizomycotina</taxon>
        <taxon>Dothideomycetes</taxon>
        <taxon>Pleosporomycetidae</taxon>
        <taxon>Gloniales</taxon>
        <taxon>Gloniaceae</taxon>
        <taxon>Glonium</taxon>
    </lineage>
</organism>
<proteinExistence type="predicted"/>
<evidence type="ECO:0000313" key="1">
    <source>
        <dbReference type="EMBL" id="OCL06480.1"/>
    </source>
</evidence>
<feature type="non-terminal residue" evidence="1">
    <location>
        <position position="1"/>
    </location>
</feature>
<dbReference type="EMBL" id="KV750062">
    <property type="protein sequence ID" value="OCL06480.1"/>
    <property type="molecule type" value="Genomic_DNA"/>
</dbReference>
<dbReference type="AlphaFoldDB" id="A0A8E2EXK0"/>
<protein>
    <submittedName>
        <fullName evidence="1">Uncharacterized protein</fullName>
    </submittedName>
</protein>
<reference evidence="1 2" key="1">
    <citation type="journal article" date="2016" name="Nat. Commun.">
        <title>Ectomycorrhizal ecology is imprinted in the genome of the dominant symbiotic fungus Cenococcum geophilum.</title>
        <authorList>
            <consortium name="DOE Joint Genome Institute"/>
            <person name="Peter M."/>
            <person name="Kohler A."/>
            <person name="Ohm R.A."/>
            <person name="Kuo A."/>
            <person name="Krutzmann J."/>
            <person name="Morin E."/>
            <person name="Arend M."/>
            <person name="Barry K.W."/>
            <person name="Binder M."/>
            <person name="Choi C."/>
            <person name="Clum A."/>
            <person name="Copeland A."/>
            <person name="Grisel N."/>
            <person name="Haridas S."/>
            <person name="Kipfer T."/>
            <person name="LaButti K."/>
            <person name="Lindquist E."/>
            <person name="Lipzen A."/>
            <person name="Maire R."/>
            <person name="Meier B."/>
            <person name="Mihaltcheva S."/>
            <person name="Molinier V."/>
            <person name="Murat C."/>
            <person name="Poggeler S."/>
            <person name="Quandt C.A."/>
            <person name="Sperisen C."/>
            <person name="Tritt A."/>
            <person name="Tisserant E."/>
            <person name="Crous P.W."/>
            <person name="Henrissat B."/>
            <person name="Nehls U."/>
            <person name="Egli S."/>
            <person name="Spatafora J.W."/>
            <person name="Grigoriev I.V."/>
            <person name="Martin F.M."/>
        </authorList>
    </citation>
    <scope>NUCLEOTIDE SEQUENCE [LARGE SCALE GENOMIC DNA]</scope>
    <source>
        <strain evidence="1 2">CBS 207.34</strain>
    </source>
</reference>
<name>A0A8E2EXK0_9PEZI</name>
<gene>
    <name evidence="1" type="ORF">AOQ84DRAFT_296942</name>
</gene>